<reference evidence="2 3" key="1">
    <citation type="submission" date="2017-02" db="EMBL/GenBank/DDBJ databases">
        <title>The new phylogeny of genus Mycobacterium.</title>
        <authorList>
            <person name="Tortoli E."/>
            <person name="Trovato A."/>
            <person name="Cirillo D.M."/>
        </authorList>
    </citation>
    <scope>NUCLEOTIDE SEQUENCE [LARGE SCALE GENOMIC DNA]</scope>
    <source>
        <strain evidence="2 3">DSM 45578</strain>
    </source>
</reference>
<evidence type="ECO:0000313" key="2">
    <source>
        <dbReference type="EMBL" id="ORA02905.1"/>
    </source>
</evidence>
<dbReference type="GO" id="GO:0004519">
    <property type="term" value="F:endonuclease activity"/>
    <property type="evidence" value="ECO:0007669"/>
    <property type="project" value="UniProtKB-KW"/>
</dbReference>
<sequence length="106" mass="10954">MDATDFDSFVDALIDDLTPAEMPDDDADRTLFHLLECPRPVVDDAALLGVLAAAVTAGNLLAFVVASAVAAAERAGIPARRHLKTGTDLLTLLGMAPGAAARAVRV</sequence>
<dbReference type="Proteomes" id="UP000192366">
    <property type="component" value="Unassembled WGS sequence"/>
</dbReference>
<evidence type="ECO:0000313" key="3">
    <source>
        <dbReference type="Proteomes" id="UP000192366"/>
    </source>
</evidence>
<protein>
    <submittedName>
        <fullName evidence="2">HNH endonuclease</fullName>
    </submittedName>
</protein>
<accession>A0A1W9YS54</accession>
<feature type="transmembrane region" description="Helical" evidence="1">
    <location>
        <begin position="45"/>
        <end position="72"/>
    </location>
</feature>
<keyword evidence="3" id="KW-1185">Reference proteome</keyword>
<gene>
    <name evidence="2" type="ORF">BST17_20955</name>
</gene>
<name>A0A1W9YS54_MYCBA</name>
<dbReference type="EMBL" id="MVHJ01000022">
    <property type="protein sequence ID" value="ORA02905.1"/>
    <property type="molecule type" value="Genomic_DNA"/>
</dbReference>
<dbReference type="AlphaFoldDB" id="A0A1W9YS54"/>
<organism evidence="2 3">
    <name type="scientific">Mycolicibacterium bacteremicum</name>
    <name type="common">Mycobacterium bacteremicum</name>
    <dbReference type="NCBI Taxonomy" id="564198"/>
    <lineage>
        <taxon>Bacteria</taxon>
        <taxon>Bacillati</taxon>
        <taxon>Actinomycetota</taxon>
        <taxon>Actinomycetes</taxon>
        <taxon>Mycobacteriales</taxon>
        <taxon>Mycobacteriaceae</taxon>
        <taxon>Mycolicibacterium</taxon>
    </lineage>
</organism>
<keyword evidence="2" id="KW-0540">Nuclease</keyword>
<comment type="caution">
    <text evidence="2">The sequence shown here is derived from an EMBL/GenBank/DDBJ whole genome shotgun (WGS) entry which is preliminary data.</text>
</comment>
<keyword evidence="1" id="KW-0812">Transmembrane</keyword>
<proteinExistence type="predicted"/>
<evidence type="ECO:0000256" key="1">
    <source>
        <dbReference type="SAM" id="Phobius"/>
    </source>
</evidence>
<keyword evidence="2" id="KW-0378">Hydrolase</keyword>
<feature type="non-terminal residue" evidence="2">
    <location>
        <position position="106"/>
    </location>
</feature>
<keyword evidence="1" id="KW-1133">Transmembrane helix</keyword>
<keyword evidence="2" id="KW-0255">Endonuclease</keyword>
<keyword evidence="1" id="KW-0472">Membrane</keyword>